<accession>A0AAP0FUE6</accession>
<feature type="transmembrane region" description="Helical" evidence="1">
    <location>
        <begin position="32"/>
        <end position="54"/>
    </location>
</feature>
<evidence type="ECO:0000313" key="3">
    <source>
        <dbReference type="Proteomes" id="UP001418222"/>
    </source>
</evidence>
<gene>
    <name evidence="2" type="ORF">KSP39_PZI022566</name>
</gene>
<keyword evidence="1" id="KW-1133">Transmembrane helix</keyword>
<organism evidence="2 3">
    <name type="scientific">Platanthera zijinensis</name>
    <dbReference type="NCBI Taxonomy" id="2320716"/>
    <lineage>
        <taxon>Eukaryota</taxon>
        <taxon>Viridiplantae</taxon>
        <taxon>Streptophyta</taxon>
        <taxon>Embryophyta</taxon>
        <taxon>Tracheophyta</taxon>
        <taxon>Spermatophyta</taxon>
        <taxon>Magnoliopsida</taxon>
        <taxon>Liliopsida</taxon>
        <taxon>Asparagales</taxon>
        <taxon>Orchidaceae</taxon>
        <taxon>Orchidoideae</taxon>
        <taxon>Orchideae</taxon>
        <taxon>Orchidinae</taxon>
        <taxon>Platanthera</taxon>
    </lineage>
</organism>
<proteinExistence type="predicted"/>
<keyword evidence="3" id="KW-1185">Reference proteome</keyword>
<keyword evidence="1" id="KW-0812">Transmembrane</keyword>
<dbReference type="Proteomes" id="UP001418222">
    <property type="component" value="Unassembled WGS sequence"/>
</dbReference>
<dbReference type="AlphaFoldDB" id="A0AAP0FUE6"/>
<sequence length="57" mass="6727">MNSAKKIGETPIRRLQYKISSPELTDYTQPDMFANTLTAFSILPFFSRFVRLFFPHR</sequence>
<evidence type="ECO:0000256" key="1">
    <source>
        <dbReference type="SAM" id="Phobius"/>
    </source>
</evidence>
<name>A0AAP0FUE6_9ASPA</name>
<protein>
    <submittedName>
        <fullName evidence="2">Uncharacterized protein</fullName>
    </submittedName>
</protein>
<dbReference type="EMBL" id="JBBWWQ010000020">
    <property type="protein sequence ID" value="KAK8916244.1"/>
    <property type="molecule type" value="Genomic_DNA"/>
</dbReference>
<keyword evidence="1" id="KW-0472">Membrane</keyword>
<evidence type="ECO:0000313" key="2">
    <source>
        <dbReference type="EMBL" id="KAK8916244.1"/>
    </source>
</evidence>
<comment type="caution">
    <text evidence="2">The sequence shown here is derived from an EMBL/GenBank/DDBJ whole genome shotgun (WGS) entry which is preliminary data.</text>
</comment>
<reference evidence="2 3" key="1">
    <citation type="journal article" date="2022" name="Nat. Plants">
        <title>Genomes of leafy and leafless Platanthera orchids illuminate the evolution of mycoheterotrophy.</title>
        <authorList>
            <person name="Li M.H."/>
            <person name="Liu K.W."/>
            <person name="Li Z."/>
            <person name="Lu H.C."/>
            <person name="Ye Q.L."/>
            <person name="Zhang D."/>
            <person name="Wang J.Y."/>
            <person name="Li Y.F."/>
            <person name="Zhong Z.M."/>
            <person name="Liu X."/>
            <person name="Yu X."/>
            <person name="Liu D.K."/>
            <person name="Tu X.D."/>
            <person name="Liu B."/>
            <person name="Hao Y."/>
            <person name="Liao X.Y."/>
            <person name="Jiang Y.T."/>
            <person name="Sun W.H."/>
            <person name="Chen J."/>
            <person name="Chen Y.Q."/>
            <person name="Ai Y."/>
            <person name="Zhai J.W."/>
            <person name="Wu S.S."/>
            <person name="Zhou Z."/>
            <person name="Hsiao Y.Y."/>
            <person name="Wu W.L."/>
            <person name="Chen Y.Y."/>
            <person name="Lin Y.F."/>
            <person name="Hsu J.L."/>
            <person name="Li C.Y."/>
            <person name="Wang Z.W."/>
            <person name="Zhao X."/>
            <person name="Zhong W.Y."/>
            <person name="Ma X.K."/>
            <person name="Ma L."/>
            <person name="Huang J."/>
            <person name="Chen G.Z."/>
            <person name="Huang M.Z."/>
            <person name="Huang L."/>
            <person name="Peng D.H."/>
            <person name="Luo Y.B."/>
            <person name="Zou S.Q."/>
            <person name="Chen S.P."/>
            <person name="Lan S."/>
            <person name="Tsai W.C."/>
            <person name="Van de Peer Y."/>
            <person name="Liu Z.J."/>
        </authorList>
    </citation>
    <scope>NUCLEOTIDE SEQUENCE [LARGE SCALE GENOMIC DNA]</scope>
    <source>
        <strain evidence="2">Lor287</strain>
    </source>
</reference>